<dbReference type="InterPro" id="IPR006680">
    <property type="entry name" value="Amidohydro-rel"/>
</dbReference>
<organism evidence="2 3">
    <name type="scientific">Rhodothalassium salexigens DSM 2132</name>
    <dbReference type="NCBI Taxonomy" id="1188247"/>
    <lineage>
        <taxon>Bacteria</taxon>
        <taxon>Pseudomonadati</taxon>
        <taxon>Pseudomonadota</taxon>
        <taxon>Alphaproteobacteria</taxon>
        <taxon>Rhodothalassiales</taxon>
        <taxon>Rhodothalassiaceae</taxon>
        <taxon>Rhodothalassium</taxon>
    </lineage>
</organism>
<dbReference type="RefSeq" id="WP_200287693.1">
    <property type="nucleotide sequence ID" value="NZ_JACIGF010000009.1"/>
</dbReference>
<keyword evidence="2" id="KW-0378">Hydrolase</keyword>
<dbReference type="InterPro" id="IPR011059">
    <property type="entry name" value="Metal-dep_hydrolase_composite"/>
</dbReference>
<comment type="caution">
    <text evidence="2">The sequence shown here is derived from an EMBL/GenBank/DDBJ whole genome shotgun (WGS) entry which is preliminary data.</text>
</comment>
<sequence length="456" mass="47389">MTALTLAPATVAARAANAFPRPRVGRLTRRLGVAVAALAAALAPAVPAMAQSVAITNARVVTLSDAGTLANATVVIEGRRITAVGANVSIPRDATVIDAGGGWVTPGLFAPAGRLGTVEVGAVDGTRDDQVSGEAAGFSAAFKVSYGVNPRATAIPVSRTEGVTRAAVTPVPGDSLFGGQAALIHLRPAADAVFKDSVAMVVSLGEAGARRTGGSRGAAMGALIRALQAADTIGPLDLTQRWDGPIPRADAEALAPVVRGEIPLMVQVHRASDITQTLKLIERFERLRLILHGAAEGWMVADRIVRAGVPVILDPTANLPASFDRLGATQRNAARLIEAGVTVAFVPAGSDSHLPHLIRQSAGNAVANGVAWEEAFKAISLNPARIYGVERELGALDRGKLADVVVWDGDPLEVRTNPTHVFIEGVATPMTSRQMKLHARYSDLDGAPPFAYRRPE</sequence>
<dbReference type="Gene3D" id="2.30.40.10">
    <property type="entry name" value="Urease, subunit C, domain 1"/>
    <property type="match status" value="1"/>
</dbReference>
<proteinExistence type="predicted"/>
<dbReference type="Gene3D" id="3.20.20.140">
    <property type="entry name" value="Metal-dependent hydrolases"/>
    <property type="match status" value="1"/>
</dbReference>
<keyword evidence="3" id="KW-1185">Reference proteome</keyword>
<dbReference type="AlphaFoldDB" id="A0A4V2SNU2"/>
<dbReference type="SUPFAM" id="SSF51338">
    <property type="entry name" value="Composite domain of metallo-dependent hydrolases"/>
    <property type="match status" value="1"/>
</dbReference>
<feature type="domain" description="Amidohydrolase-related" evidence="1">
    <location>
        <begin position="307"/>
        <end position="425"/>
    </location>
</feature>
<dbReference type="GO" id="GO:0016810">
    <property type="term" value="F:hydrolase activity, acting on carbon-nitrogen (but not peptide) bonds"/>
    <property type="evidence" value="ECO:0007669"/>
    <property type="project" value="InterPro"/>
</dbReference>
<dbReference type="EMBL" id="SLXO01000009">
    <property type="protein sequence ID" value="TCP32536.1"/>
    <property type="molecule type" value="Genomic_DNA"/>
</dbReference>
<reference evidence="2 3" key="1">
    <citation type="submission" date="2019-03" db="EMBL/GenBank/DDBJ databases">
        <title>Genomic Encyclopedia of Type Strains, Phase IV (KMG-IV): sequencing the most valuable type-strain genomes for metagenomic binning, comparative biology and taxonomic classification.</title>
        <authorList>
            <person name="Goeker M."/>
        </authorList>
    </citation>
    <scope>NUCLEOTIDE SEQUENCE [LARGE SCALE GENOMIC DNA]</scope>
    <source>
        <strain evidence="2 3">DSM 2132</strain>
    </source>
</reference>
<dbReference type="InterPro" id="IPR051781">
    <property type="entry name" value="Metallo-dep_Hydrolase"/>
</dbReference>
<dbReference type="Pfam" id="PF01979">
    <property type="entry name" value="Amidohydro_1"/>
    <property type="match status" value="1"/>
</dbReference>
<dbReference type="InterPro" id="IPR032466">
    <property type="entry name" value="Metal_Hydrolase"/>
</dbReference>
<evidence type="ECO:0000313" key="2">
    <source>
        <dbReference type="EMBL" id="TCP32536.1"/>
    </source>
</evidence>
<accession>A0A4V2SNU2</accession>
<protein>
    <submittedName>
        <fullName evidence="2">Imidazolonepropionase-like amidohydrolase</fullName>
    </submittedName>
</protein>
<name>A0A4V2SNU2_RHOSA</name>
<evidence type="ECO:0000313" key="3">
    <source>
        <dbReference type="Proteomes" id="UP000295399"/>
    </source>
</evidence>
<gene>
    <name evidence="2" type="ORF">EV659_10928</name>
</gene>
<dbReference type="SUPFAM" id="SSF51556">
    <property type="entry name" value="Metallo-dependent hydrolases"/>
    <property type="match status" value="1"/>
</dbReference>
<dbReference type="PANTHER" id="PTHR43135">
    <property type="entry name" value="ALPHA-D-RIBOSE 1-METHYLPHOSPHONATE 5-TRIPHOSPHATE DIPHOSPHATASE"/>
    <property type="match status" value="1"/>
</dbReference>
<dbReference type="PANTHER" id="PTHR43135:SF3">
    <property type="entry name" value="ALPHA-D-RIBOSE 1-METHYLPHOSPHONATE 5-TRIPHOSPHATE DIPHOSPHATASE"/>
    <property type="match status" value="1"/>
</dbReference>
<evidence type="ECO:0000259" key="1">
    <source>
        <dbReference type="Pfam" id="PF01979"/>
    </source>
</evidence>
<dbReference type="InParanoid" id="A0A4V2SNU2"/>
<dbReference type="Proteomes" id="UP000295399">
    <property type="component" value="Unassembled WGS sequence"/>
</dbReference>